<proteinExistence type="predicted"/>
<gene>
    <name evidence="2" type="ORF">HF577_17540</name>
</gene>
<dbReference type="InterPro" id="IPR001279">
    <property type="entry name" value="Metallo-B-lactamas"/>
</dbReference>
<keyword evidence="3" id="KW-1185">Reference proteome</keyword>
<dbReference type="PANTHER" id="PTHR42951:SF4">
    <property type="entry name" value="ACYL-COENZYME A THIOESTERASE MBLAC2"/>
    <property type="match status" value="1"/>
</dbReference>
<dbReference type="InterPro" id="IPR036866">
    <property type="entry name" value="RibonucZ/Hydroxyglut_hydro"/>
</dbReference>
<evidence type="ECO:0000259" key="1">
    <source>
        <dbReference type="SMART" id="SM00849"/>
    </source>
</evidence>
<dbReference type="SMART" id="SM00849">
    <property type="entry name" value="Lactamase_B"/>
    <property type="match status" value="1"/>
</dbReference>
<organism evidence="2 3">
    <name type="scientific">Pseudonocardia xinjiangensis</name>
    <dbReference type="NCBI Taxonomy" id="75289"/>
    <lineage>
        <taxon>Bacteria</taxon>
        <taxon>Bacillati</taxon>
        <taxon>Actinomycetota</taxon>
        <taxon>Actinomycetes</taxon>
        <taxon>Pseudonocardiales</taxon>
        <taxon>Pseudonocardiaceae</taxon>
        <taxon>Pseudonocardia</taxon>
    </lineage>
</organism>
<dbReference type="InterPro" id="IPR050855">
    <property type="entry name" value="NDM-1-like"/>
</dbReference>
<dbReference type="EMBL" id="JAAXKY010000054">
    <property type="protein sequence ID" value="NMH78882.1"/>
    <property type="molecule type" value="Genomic_DNA"/>
</dbReference>
<dbReference type="SUPFAM" id="SSF56281">
    <property type="entry name" value="Metallo-hydrolase/oxidoreductase"/>
    <property type="match status" value="1"/>
</dbReference>
<comment type="caution">
    <text evidence="2">The sequence shown here is derived from an EMBL/GenBank/DDBJ whole genome shotgun (WGS) entry which is preliminary data.</text>
</comment>
<protein>
    <submittedName>
        <fullName evidence="2">MBL fold metallo-hydrolase</fullName>
    </submittedName>
</protein>
<dbReference type="PANTHER" id="PTHR42951">
    <property type="entry name" value="METALLO-BETA-LACTAMASE DOMAIN-CONTAINING"/>
    <property type="match status" value="1"/>
</dbReference>
<dbReference type="RefSeq" id="WP_169396954.1">
    <property type="nucleotide sequence ID" value="NZ_BAAAJH010000002.1"/>
</dbReference>
<evidence type="ECO:0000313" key="2">
    <source>
        <dbReference type="EMBL" id="NMH78882.1"/>
    </source>
</evidence>
<feature type="domain" description="Metallo-beta-lactamase" evidence="1">
    <location>
        <begin position="30"/>
        <end position="211"/>
    </location>
</feature>
<reference evidence="2 3" key="1">
    <citation type="submission" date="2020-04" db="EMBL/GenBank/DDBJ databases">
        <authorList>
            <person name="Klaysubun C."/>
            <person name="Duangmal K."/>
            <person name="Lipun K."/>
        </authorList>
    </citation>
    <scope>NUCLEOTIDE SEQUENCE [LARGE SCALE GENOMIC DNA]</scope>
    <source>
        <strain evidence="2 3">JCM 11839</strain>
    </source>
</reference>
<dbReference type="Proteomes" id="UP001296706">
    <property type="component" value="Unassembled WGS sequence"/>
</dbReference>
<accession>A0ABX1REQ5</accession>
<dbReference type="CDD" id="cd16282">
    <property type="entry name" value="metallo-hydrolase-like_MBL-fold"/>
    <property type="match status" value="1"/>
</dbReference>
<evidence type="ECO:0000313" key="3">
    <source>
        <dbReference type="Proteomes" id="UP001296706"/>
    </source>
</evidence>
<name>A0ABX1REQ5_9PSEU</name>
<dbReference type="Gene3D" id="3.60.15.10">
    <property type="entry name" value="Ribonuclease Z/Hydroxyacylglutathione hydrolase-like"/>
    <property type="match status" value="1"/>
</dbReference>
<sequence>MTSRSLPSPELVEVAPGAFAYVQPDGSWMVNNTGVVTGGDGGYVLVDTTSTEARNRALLAAVETVSDRAPRALVNTHHHGDHTFGNWLMPAGTPIIGHVTCREDALAAGLLAAQVLAGPDYGHIEVRPPDLTFTDSMTLHLAEREVQLIHVGPAHTRSDVLVWLPEQRTLFAGDLAFAGGQPFLAEGSVAGYPAALGVIRDLRPEVLVPGHGPVRRGDQVGELLDDMAEYVAFVDAVARDGHAAGRSPLEVATAARDNRFAAWQESERLVGNLHRAYSELDGNPLGAPLSLAVVWPDMVAFNGGPIGCFA</sequence>
<dbReference type="Pfam" id="PF00753">
    <property type="entry name" value="Lactamase_B"/>
    <property type="match status" value="1"/>
</dbReference>